<sequence>VINIKGNGCYTVVGASLGIQQLDIALVVQPTPVMQPITVAQSSGT</sequence>
<accession>X0V3P8</accession>
<protein>
    <submittedName>
        <fullName evidence="1">Uncharacterized protein</fullName>
    </submittedName>
</protein>
<reference evidence="1" key="1">
    <citation type="journal article" date="2014" name="Front. Microbiol.">
        <title>High frequency of phylogenetically diverse reductive dehalogenase-homologous genes in deep subseafloor sedimentary metagenomes.</title>
        <authorList>
            <person name="Kawai M."/>
            <person name="Futagami T."/>
            <person name="Toyoda A."/>
            <person name="Takaki Y."/>
            <person name="Nishi S."/>
            <person name="Hori S."/>
            <person name="Arai W."/>
            <person name="Tsubouchi T."/>
            <person name="Morono Y."/>
            <person name="Uchiyama I."/>
            <person name="Ito T."/>
            <person name="Fujiyama A."/>
            <person name="Inagaki F."/>
            <person name="Takami H."/>
        </authorList>
    </citation>
    <scope>NUCLEOTIDE SEQUENCE</scope>
    <source>
        <strain evidence="1">Expedition CK06-06</strain>
    </source>
</reference>
<feature type="non-terminal residue" evidence="1">
    <location>
        <position position="45"/>
    </location>
</feature>
<organism evidence="1">
    <name type="scientific">marine sediment metagenome</name>
    <dbReference type="NCBI Taxonomy" id="412755"/>
    <lineage>
        <taxon>unclassified sequences</taxon>
        <taxon>metagenomes</taxon>
        <taxon>ecological metagenomes</taxon>
    </lineage>
</organism>
<gene>
    <name evidence="1" type="ORF">S01H1_24493</name>
</gene>
<comment type="caution">
    <text evidence="1">The sequence shown here is derived from an EMBL/GenBank/DDBJ whole genome shotgun (WGS) entry which is preliminary data.</text>
</comment>
<name>X0V3P8_9ZZZZ</name>
<proteinExistence type="predicted"/>
<dbReference type="EMBL" id="BARS01014620">
    <property type="protein sequence ID" value="GAF95275.1"/>
    <property type="molecule type" value="Genomic_DNA"/>
</dbReference>
<feature type="non-terminal residue" evidence="1">
    <location>
        <position position="1"/>
    </location>
</feature>
<evidence type="ECO:0000313" key="1">
    <source>
        <dbReference type="EMBL" id="GAF95275.1"/>
    </source>
</evidence>
<dbReference type="AlphaFoldDB" id="X0V3P8"/>